<dbReference type="InterPro" id="IPR001128">
    <property type="entry name" value="Cyt_P450"/>
</dbReference>
<dbReference type="EMBL" id="BOOA01000120">
    <property type="protein sequence ID" value="GIH29323.1"/>
    <property type="molecule type" value="Genomic_DNA"/>
</dbReference>
<keyword evidence="3 7" id="KW-0479">Metal-binding</keyword>
<dbReference type="PRINTS" id="PR00385">
    <property type="entry name" value="P450"/>
</dbReference>
<dbReference type="PANTHER" id="PTHR24291:SF50">
    <property type="entry name" value="BIFUNCTIONAL ALBAFLAVENONE MONOOXYGENASE_TERPENE SYNTHASE"/>
    <property type="match status" value="1"/>
</dbReference>
<accession>A0A919QKF7</accession>
<name>A0A919QKF7_9ACTN</name>
<feature type="binding site" description="axial binding residue" evidence="7">
    <location>
        <position position="398"/>
    </location>
    <ligand>
        <name>heme</name>
        <dbReference type="ChEBI" id="CHEBI:30413"/>
    </ligand>
    <ligandPart>
        <name>Fe</name>
        <dbReference type="ChEBI" id="CHEBI:18248"/>
    </ligandPart>
</feature>
<comment type="caution">
    <text evidence="9">The sequence shown here is derived from an EMBL/GenBank/DDBJ whole genome shotgun (WGS) entry which is preliminary data.</text>
</comment>
<comment type="similarity">
    <text evidence="1 8">Belongs to the cytochrome P450 family.</text>
</comment>
<evidence type="ECO:0000313" key="10">
    <source>
        <dbReference type="Proteomes" id="UP000640052"/>
    </source>
</evidence>
<comment type="cofactor">
    <cofactor evidence="7">
        <name>heme</name>
        <dbReference type="ChEBI" id="CHEBI:30413"/>
    </cofactor>
</comment>
<gene>
    <name evidence="9" type="ORF">Aph01nite_76330</name>
</gene>
<dbReference type="InterPro" id="IPR036396">
    <property type="entry name" value="Cyt_P450_sf"/>
</dbReference>
<dbReference type="Proteomes" id="UP000640052">
    <property type="component" value="Unassembled WGS sequence"/>
</dbReference>
<dbReference type="PANTHER" id="PTHR24291">
    <property type="entry name" value="CYTOCHROME P450 FAMILY 4"/>
    <property type="match status" value="1"/>
</dbReference>
<dbReference type="SUPFAM" id="SSF48264">
    <property type="entry name" value="Cytochrome P450"/>
    <property type="match status" value="1"/>
</dbReference>
<keyword evidence="2 7" id="KW-0349">Heme</keyword>
<protein>
    <submittedName>
        <fullName evidence="9">Cytochrome P450</fullName>
    </submittedName>
</protein>
<dbReference type="PROSITE" id="PS00086">
    <property type="entry name" value="CYTOCHROME_P450"/>
    <property type="match status" value="1"/>
</dbReference>
<evidence type="ECO:0000256" key="8">
    <source>
        <dbReference type="RuleBase" id="RU000461"/>
    </source>
</evidence>
<proteinExistence type="inferred from homology"/>
<dbReference type="Pfam" id="PF00067">
    <property type="entry name" value="p450"/>
    <property type="match status" value="1"/>
</dbReference>
<evidence type="ECO:0000256" key="1">
    <source>
        <dbReference type="ARBA" id="ARBA00010617"/>
    </source>
</evidence>
<keyword evidence="5 7" id="KW-0408">Iron</keyword>
<organism evidence="9 10">
    <name type="scientific">Acrocarpospora phusangensis</name>
    <dbReference type="NCBI Taxonomy" id="1070424"/>
    <lineage>
        <taxon>Bacteria</taxon>
        <taxon>Bacillati</taxon>
        <taxon>Actinomycetota</taxon>
        <taxon>Actinomycetes</taxon>
        <taxon>Streptosporangiales</taxon>
        <taxon>Streptosporangiaceae</taxon>
        <taxon>Acrocarpospora</taxon>
    </lineage>
</organism>
<keyword evidence="6 8" id="KW-0503">Monooxygenase</keyword>
<keyword evidence="4 8" id="KW-0560">Oxidoreductase</keyword>
<dbReference type="GO" id="GO:0005506">
    <property type="term" value="F:iron ion binding"/>
    <property type="evidence" value="ECO:0007669"/>
    <property type="project" value="InterPro"/>
</dbReference>
<dbReference type="GO" id="GO:0004497">
    <property type="term" value="F:monooxygenase activity"/>
    <property type="evidence" value="ECO:0007669"/>
    <property type="project" value="UniProtKB-KW"/>
</dbReference>
<dbReference type="GO" id="GO:0016705">
    <property type="term" value="F:oxidoreductase activity, acting on paired donors, with incorporation or reduction of molecular oxygen"/>
    <property type="evidence" value="ECO:0007669"/>
    <property type="project" value="InterPro"/>
</dbReference>
<dbReference type="InterPro" id="IPR002401">
    <property type="entry name" value="Cyt_P450_E_grp-I"/>
</dbReference>
<dbReference type="GO" id="GO:0020037">
    <property type="term" value="F:heme binding"/>
    <property type="evidence" value="ECO:0007669"/>
    <property type="project" value="InterPro"/>
</dbReference>
<reference evidence="9" key="1">
    <citation type="submission" date="2021-01" db="EMBL/GenBank/DDBJ databases">
        <title>Whole genome shotgun sequence of Acrocarpospora phusangensis NBRC 108782.</title>
        <authorList>
            <person name="Komaki H."/>
            <person name="Tamura T."/>
        </authorList>
    </citation>
    <scope>NUCLEOTIDE SEQUENCE</scope>
    <source>
        <strain evidence="9">NBRC 108782</strain>
    </source>
</reference>
<evidence type="ECO:0000256" key="3">
    <source>
        <dbReference type="ARBA" id="ARBA00022723"/>
    </source>
</evidence>
<keyword evidence="10" id="KW-1185">Reference proteome</keyword>
<sequence>MSITIPAGTRQAATLPLRHVLPRLLRDPVNALAGFGRAAGGEIVRINLGPLRPYLVSHPDHVQRVLRDNWRNYTRDGMFWEPVRRLAGSSIFTEESWDLSRRILQPLFTARHMASLTGALAETIDAGVAALEPHARAGRPVEASAEMAAIVARAVNRVLFGSRISQADAERLSPAYTIAGSSFGPRLLMPFMPYAVPMPGDRAFRQAVNTIDEVMYPLIRRSRAEHGDGGDVISALCRATDEDGKPLSDRRIRDDLVGVYAAASETTAMALTWLWPTLEAHPEVARRMVDEIDEVVGVGPVNATSLPGLRYTKAVLQELLRLYPAGWIFPRRAVADDDLGGVRIKAGAQVLLSPFVTHRLEEFWDRPEVFDPERFTAEPGERRHRWSYIPFGGGSRQCLGVHLYYIEAPLIVAAILSRFRTSVVSTGPYTPVPAAATHPRPSVRLTLSIRERI</sequence>
<evidence type="ECO:0000313" key="9">
    <source>
        <dbReference type="EMBL" id="GIH29323.1"/>
    </source>
</evidence>
<evidence type="ECO:0000256" key="5">
    <source>
        <dbReference type="ARBA" id="ARBA00023004"/>
    </source>
</evidence>
<dbReference type="PRINTS" id="PR00463">
    <property type="entry name" value="EP450I"/>
</dbReference>
<dbReference type="AlphaFoldDB" id="A0A919QKF7"/>
<dbReference type="Gene3D" id="1.10.630.10">
    <property type="entry name" value="Cytochrome P450"/>
    <property type="match status" value="1"/>
</dbReference>
<evidence type="ECO:0000256" key="6">
    <source>
        <dbReference type="ARBA" id="ARBA00023033"/>
    </source>
</evidence>
<evidence type="ECO:0000256" key="7">
    <source>
        <dbReference type="PIRSR" id="PIRSR602401-1"/>
    </source>
</evidence>
<evidence type="ECO:0000256" key="2">
    <source>
        <dbReference type="ARBA" id="ARBA00022617"/>
    </source>
</evidence>
<dbReference type="InterPro" id="IPR017972">
    <property type="entry name" value="Cyt_P450_CS"/>
</dbReference>
<evidence type="ECO:0000256" key="4">
    <source>
        <dbReference type="ARBA" id="ARBA00023002"/>
    </source>
</evidence>
<dbReference type="InterPro" id="IPR050196">
    <property type="entry name" value="Cytochrome_P450_Monoox"/>
</dbReference>